<evidence type="ECO:0000256" key="2">
    <source>
        <dbReference type="RuleBase" id="RU366034"/>
    </source>
</evidence>
<accession>A0A1H9F265</accession>
<evidence type="ECO:0000313" key="3">
    <source>
        <dbReference type="EMBL" id="SEQ32064.1"/>
    </source>
</evidence>
<dbReference type="GO" id="GO:0046872">
    <property type="term" value="F:metal ion binding"/>
    <property type="evidence" value="ECO:0007669"/>
    <property type="project" value="UniProtKB-KW"/>
</dbReference>
<gene>
    <name evidence="3" type="ORF">SAMN05216481_10624</name>
</gene>
<dbReference type="InterPro" id="IPR048128">
    <property type="entry name" value="Isoafr/prist_syn"/>
</dbReference>
<proteinExistence type="inferred from homology"/>
<dbReference type="GO" id="GO:0010333">
    <property type="term" value="F:terpene synthase activity"/>
    <property type="evidence" value="ECO:0007669"/>
    <property type="project" value="InterPro"/>
</dbReference>
<keyword evidence="1 2" id="KW-0456">Lyase</keyword>
<keyword evidence="2" id="KW-0460">Magnesium</keyword>
<dbReference type="STRING" id="403935.SAMN05216481_10624"/>
<organism evidence="3 4">
    <name type="scientific">Streptomyces radiopugnans</name>
    <dbReference type="NCBI Taxonomy" id="403935"/>
    <lineage>
        <taxon>Bacteria</taxon>
        <taxon>Bacillati</taxon>
        <taxon>Actinomycetota</taxon>
        <taxon>Actinomycetes</taxon>
        <taxon>Kitasatosporales</taxon>
        <taxon>Streptomycetaceae</taxon>
        <taxon>Streptomyces</taxon>
    </lineage>
</organism>
<dbReference type="Pfam" id="PF19086">
    <property type="entry name" value="Terpene_syn_C_2"/>
    <property type="match status" value="1"/>
</dbReference>
<dbReference type="InterPro" id="IPR034686">
    <property type="entry name" value="Terpene_cyclase-like_2"/>
</dbReference>
<dbReference type="NCBIfam" id="NF041624">
    <property type="entry name" value="isoafr_syn"/>
    <property type="match status" value="1"/>
</dbReference>
<evidence type="ECO:0000313" key="4">
    <source>
        <dbReference type="Proteomes" id="UP000199055"/>
    </source>
</evidence>
<sequence length="371" mass="41260">MSMTEVGAVGDTAGREGLLRRTARLEIPFRSAVGPGVGKARLHTLRWLRDFGLLTGEAAFEEYDALRLERAMARFYPRAAEEDLMLATDVNGWFFVFDDQFDGPLGRRPRDVTRLVDRLVRVMDGREPPAGAPAGPLVESFRDLWHRINEGMPPVWRERFRRHWHGYLLAHRREALNRSGDRLPTVEEFLAARRHTIGIQPCLDLAERFGRYTLPSALHGGHPLKEMRRITDEVAIFVNDIVSLDKELAVGDVNNTVVLLRHGTGRPLPDCVREIRAAANGRVARFRELAAGLPALLGAAGVPGEARAHVEDYVDGMRNVMRGNLDWSLESRRYDDAGVAAVSGGRLRPWAGLPDEAVPERGVGAAGPVRP</sequence>
<dbReference type="SFLD" id="SFLDG01020">
    <property type="entry name" value="Terpene_Cyclase_Like_2"/>
    <property type="match status" value="1"/>
</dbReference>
<dbReference type="EMBL" id="FOET01000006">
    <property type="protein sequence ID" value="SEQ32064.1"/>
    <property type="molecule type" value="Genomic_DNA"/>
</dbReference>
<keyword evidence="2" id="KW-0479">Metal-binding</keyword>
<comment type="similarity">
    <text evidence="2">Belongs to the terpene synthase family.</text>
</comment>
<dbReference type="PANTHER" id="PTHR35201">
    <property type="entry name" value="TERPENE SYNTHASE"/>
    <property type="match status" value="1"/>
</dbReference>
<dbReference type="Proteomes" id="UP000199055">
    <property type="component" value="Unassembled WGS sequence"/>
</dbReference>
<dbReference type="SMR" id="A0A1H9F265"/>
<dbReference type="InterPro" id="IPR008949">
    <property type="entry name" value="Isoprenoid_synthase_dom_sf"/>
</dbReference>
<dbReference type="SUPFAM" id="SSF48576">
    <property type="entry name" value="Terpenoid synthases"/>
    <property type="match status" value="1"/>
</dbReference>
<dbReference type="AlphaFoldDB" id="A0A1H9F265"/>
<protein>
    <recommendedName>
        <fullName evidence="2">Terpene synthase</fullName>
        <ecNumber evidence="2">4.2.3.-</ecNumber>
    </recommendedName>
</protein>
<reference evidence="3 4" key="1">
    <citation type="submission" date="2016-10" db="EMBL/GenBank/DDBJ databases">
        <authorList>
            <person name="de Groot N.N."/>
        </authorList>
    </citation>
    <scope>NUCLEOTIDE SEQUENCE [LARGE SCALE GENOMIC DNA]</scope>
    <source>
        <strain evidence="3 4">CGMCC 4.3519</strain>
    </source>
</reference>
<name>A0A1H9F265_9ACTN</name>
<dbReference type="Gene3D" id="1.10.600.10">
    <property type="entry name" value="Farnesyl Diphosphate Synthase"/>
    <property type="match status" value="1"/>
</dbReference>
<dbReference type="EC" id="4.2.3.-" evidence="2"/>
<dbReference type="PANTHER" id="PTHR35201:SF4">
    <property type="entry name" value="BETA-PINACENE SYNTHASE-RELATED"/>
    <property type="match status" value="1"/>
</dbReference>
<evidence type="ECO:0000256" key="1">
    <source>
        <dbReference type="ARBA" id="ARBA00023239"/>
    </source>
</evidence>
<comment type="cofactor">
    <cofactor evidence="2">
        <name>Mg(2+)</name>
        <dbReference type="ChEBI" id="CHEBI:18420"/>
    </cofactor>
</comment>
<keyword evidence="4" id="KW-1185">Reference proteome</keyword>
<dbReference type="SFLD" id="SFLDS00005">
    <property type="entry name" value="Isoprenoid_Synthase_Type_I"/>
    <property type="match status" value="1"/>
</dbReference>